<dbReference type="EMBL" id="CP009220">
    <property type="protein sequence ID" value="ALC05917.1"/>
    <property type="molecule type" value="Genomic_DNA"/>
</dbReference>
<dbReference type="OrthoDB" id="4408629at2"/>
<dbReference type="Proteomes" id="UP000068067">
    <property type="component" value="Chromosome"/>
</dbReference>
<keyword evidence="2" id="KW-1185">Reference proteome</keyword>
<reference evidence="1 2" key="1">
    <citation type="submission" date="2014-08" db="EMBL/GenBank/DDBJ databases">
        <title>Complete genome sequence of Corynebacterium deserti GIMN1.010 (=DSM 45689), isolated from desert sand in western China.</title>
        <authorList>
            <person name="Ruckert C."/>
            <person name="Albersmeier A."/>
            <person name="Kalinowski J."/>
        </authorList>
    </citation>
    <scope>NUCLEOTIDE SEQUENCE [LARGE SCALE GENOMIC DNA]</scope>
    <source>
        <strain evidence="1 2">GIMN1.010</strain>
    </source>
</reference>
<dbReference type="STRING" id="931089.CDES_07540"/>
<accession>A0A0M4CQ40</accession>
<dbReference type="PATRIC" id="fig|931089.4.peg.1524"/>
<name>A0A0M4CQ40_9CORY</name>
<proteinExistence type="predicted"/>
<evidence type="ECO:0000313" key="1">
    <source>
        <dbReference type="EMBL" id="ALC05917.1"/>
    </source>
</evidence>
<dbReference type="RefSeq" id="WP_053544921.1">
    <property type="nucleotide sequence ID" value="NZ_CP009220.1"/>
</dbReference>
<dbReference type="KEGG" id="cdx:CDES_07540"/>
<sequence>MAKSRTEGLDIKVLEDKETLLYFGDDPKIDRATGTFVGGWHSAGLEPADSTFELSREVTSNTTQLTGGQSATDYTKGALTSTTNVIPGSPALDYIEWPETTEKNGTLYRKHSNKVAKAYVARVHKFQSGVIGVMVSREKADLTVAARTTGNAPSARAIAATYKNGDDGYAVEEMFYRIDENGAVVEVQEKIFQTVADVATQVTDGTAFIPDASGEGTAMEATVVSDGDADLINLS</sequence>
<gene>
    <name evidence="1" type="ORF">CDES_07540</name>
</gene>
<dbReference type="AlphaFoldDB" id="A0A0M4CQ40"/>
<protein>
    <submittedName>
        <fullName evidence="1">RNA polymerase sigma factor</fullName>
    </submittedName>
</protein>
<evidence type="ECO:0000313" key="2">
    <source>
        <dbReference type="Proteomes" id="UP000068067"/>
    </source>
</evidence>
<organism evidence="1 2">
    <name type="scientific">Corynebacterium deserti GIMN1.010</name>
    <dbReference type="NCBI Taxonomy" id="931089"/>
    <lineage>
        <taxon>Bacteria</taxon>
        <taxon>Bacillati</taxon>
        <taxon>Actinomycetota</taxon>
        <taxon>Actinomycetes</taxon>
        <taxon>Mycobacteriales</taxon>
        <taxon>Corynebacteriaceae</taxon>
        <taxon>Corynebacterium</taxon>
    </lineage>
</organism>